<gene>
    <name evidence="3" type="primary">HSD3B2</name>
    <name evidence="3" type="ORF">g.20057</name>
</gene>
<dbReference type="InterPro" id="IPR036291">
    <property type="entry name" value="NAD(P)-bd_dom_sf"/>
</dbReference>
<name>A0A6G1S4Z8_9ACAR</name>
<dbReference type="AlphaFoldDB" id="A0A6G1S4Z8"/>
<evidence type="ECO:0000313" key="3">
    <source>
        <dbReference type="EMBL" id="MDE45439.1"/>
    </source>
</evidence>
<dbReference type="InterPro" id="IPR002225">
    <property type="entry name" value="3Beta_OHSteriod_DH/Estase"/>
</dbReference>
<accession>A0A6G1S4Z8</accession>
<organism evidence="3">
    <name type="scientific">Aceria tosichella</name>
    <name type="common">wheat curl mite</name>
    <dbReference type="NCBI Taxonomy" id="561515"/>
    <lineage>
        <taxon>Eukaryota</taxon>
        <taxon>Metazoa</taxon>
        <taxon>Ecdysozoa</taxon>
        <taxon>Arthropoda</taxon>
        <taxon>Chelicerata</taxon>
        <taxon>Arachnida</taxon>
        <taxon>Acari</taxon>
        <taxon>Acariformes</taxon>
        <taxon>Trombidiformes</taxon>
        <taxon>Prostigmata</taxon>
        <taxon>Eupodina</taxon>
        <taxon>Eriophyoidea</taxon>
        <taxon>Eriophyidae</taxon>
        <taxon>Eriophyinae</taxon>
        <taxon>Aceriini</taxon>
        <taxon>Aceria</taxon>
    </lineage>
</organism>
<sequence length="483" mass="55206">MAQPIKNSHETNNKPSDMETKQQTGGEIVVLTGSSGCLGLQTLRLLIGHDDKVAEIRCLDLVEPSEWARQSIRDALAKFEASKTSKQAGGREVVSSKRVKYIRGDIRDINTVEACLEGADCVLHCAARLDFWLDPEEQDSAELESINVHGTENLLKACVRLGVPKFVHVSSFETFVSYHTIYYATESTLPEPKWLLFGPSAESKRAAENKVRQYSNNTLKRVRERKISGDTVSKQQLDSLNAIIIRFTPIYGPEDKYFVSRLLRIAKLFNGKLTRFTNVWIRQQPIYVGNAAWSLIKAKQRMDVDQSISGEDFHITDDTQIGDPFDFLEPFLECKDMHLSKSSLPAWPIWLLIIMLTFMRKSLRAMDIFGLFTSKKSRLDEAKERDKAQQMQLESQQSQTNQKHTEGQDDSYDKGDTNARGCQRLSSGTRWYHLITSQTFFFMCNSLFLNRTKASLRLDYEPLFSPEEAMESSLDWYKNHLQL</sequence>
<feature type="compositionally biased region" description="Basic and acidic residues" evidence="1">
    <location>
        <begin position="7"/>
        <end position="20"/>
    </location>
</feature>
<feature type="compositionally biased region" description="Basic and acidic residues" evidence="1">
    <location>
        <begin position="403"/>
        <end position="417"/>
    </location>
</feature>
<feature type="compositionally biased region" description="Low complexity" evidence="1">
    <location>
        <begin position="389"/>
        <end position="402"/>
    </location>
</feature>
<keyword evidence="3" id="KW-0413">Isomerase</keyword>
<protein>
    <submittedName>
        <fullName evidence="3">3 beta-hydroxysteroid dehydrogenase/Delta 5--&gt;4-isomerase type 2</fullName>
    </submittedName>
</protein>
<dbReference type="GO" id="GO:0016616">
    <property type="term" value="F:oxidoreductase activity, acting on the CH-OH group of donors, NAD or NADP as acceptor"/>
    <property type="evidence" value="ECO:0007669"/>
    <property type="project" value="InterPro"/>
</dbReference>
<reference evidence="3" key="1">
    <citation type="submission" date="2018-10" db="EMBL/GenBank/DDBJ databases">
        <title>Transcriptome assembly of Aceria tosichella (Wheat curl mite) Type 2.</title>
        <authorList>
            <person name="Scully E.D."/>
            <person name="Geib S.M."/>
            <person name="Palmer N.A."/>
            <person name="Gupta A.K."/>
            <person name="Sarath G."/>
            <person name="Tatineni S."/>
        </authorList>
    </citation>
    <scope>NUCLEOTIDE SEQUENCE</scope>
    <source>
        <strain evidence="3">LincolnNE</strain>
    </source>
</reference>
<proteinExistence type="predicted"/>
<dbReference type="Pfam" id="PF01073">
    <property type="entry name" value="3Beta_HSD"/>
    <property type="match status" value="1"/>
</dbReference>
<feature type="region of interest" description="Disordered" evidence="1">
    <location>
        <begin position="1"/>
        <end position="23"/>
    </location>
</feature>
<evidence type="ECO:0000256" key="1">
    <source>
        <dbReference type="SAM" id="MobiDB-lite"/>
    </source>
</evidence>
<feature type="region of interest" description="Disordered" evidence="1">
    <location>
        <begin position="383"/>
        <end position="419"/>
    </location>
</feature>
<feature type="domain" description="3-beta hydroxysteroid dehydrogenase/isomerase" evidence="2">
    <location>
        <begin position="30"/>
        <end position="345"/>
    </location>
</feature>
<dbReference type="PANTHER" id="PTHR43000">
    <property type="entry name" value="DTDP-D-GLUCOSE 4,6-DEHYDRATASE-RELATED"/>
    <property type="match status" value="1"/>
</dbReference>
<dbReference type="SUPFAM" id="SSF51735">
    <property type="entry name" value="NAD(P)-binding Rossmann-fold domains"/>
    <property type="match status" value="1"/>
</dbReference>
<dbReference type="Gene3D" id="3.40.50.720">
    <property type="entry name" value="NAD(P)-binding Rossmann-like Domain"/>
    <property type="match status" value="1"/>
</dbReference>
<dbReference type="GO" id="GO:0016853">
    <property type="term" value="F:isomerase activity"/>
    <property type="evidence" value="ECO:0007669"/>
    <property type="project" value="UniProtKB-KW"/>
</dbReference>
<dbReference type="EMBL" id="GGYP01000668">
    <property type="protein sequence ID" value="MDE45439.1"/>
    <property type="molecule type" value="Transcribed_RNA"/>
</dbReference>
<evidence type="ECO:0000259" key="2">
    <source>
        <dbReference type="Pfam" id="PF01073"/>
    </source>
</evidence>
<dbReference type="GO" id="GO:0006694">
    <property type="term" value="P:steroid biosynthetic process"/>
    <property type="evidence" value="ECO:0007669"/>
    <property type="project" value="InterPro"/>
</dbReference>